<feature type="compositionally biased region" description="Low complexity" evidence="1">
    <location>
        <begin position="190"/>
        <end position="204"/>
    </location>
</feature>
<dbReference type="SUPFAM" id="SSF49482">
    <property type="entry name" value="Aromatic compound dioxygenase"/>
    <property type="match status" value="1"/>
</dbReference>
<dbReference type="GO" id="GO:0016702">
    <property type="term" value="F:oxidoreductase activity, acting on single donors with incorporation of molecular oxygen, incorporation of two atoms of oxygen"/>
    <property type="evidence" value="ECO:0007669"/>
    <property type="project" value="InterPro"/>
</dbReference>
<feature type="compositionally biased region" description="Gly residues" evidence="1">
    <location>
        <begin position="205"/>
        <end position="214"/>
    </location>
</feature>
<dbReference type="PANTHER" id="PTHR34315">
    <property type="match status" value="1"/>
</dbReference>
<dbReference type="Proteomes" id="UP000299290">
    <property type="component" value="Unassembled WGS sequence"/>
</dbReference>
<evidence type="ECO:0000313" key="3">
    <source>
        <dbReference type="Proteomes" id="UP000299290"/>
    </source>
</evidence>
<reference evidence="2 3" key="1">
    <citation type="journal article" date="2020" name="Int. J. Syst. Evol. Microbiol.">
        <title>Reclassification of Streptomyces castelarensis and Streptomyces sporoclivatus as later heterotypic synonyms of Streptomyces antimycoticus.</title>
        <authorList>
            <person name="Komaki H."/>
            <person name="Tamura T."/>
        </authorList>
    </citation>
    <scope>NUCLEOTIDE SEQUENCE [LARGE SCALE GENOMIC DNA]</scope>
    <source>
        <strain evidence="2 3">NBRC 12839</strain>
    </source>
</reference>
<dbReference type="PROSITE" id="PS51318">
    <property type="entry name" value="TAT"/>
    <property type="match status" value="1"/>
</dbReference>
<sequence length="353" mass="36756">MPNGAPPPRVCGWPNDALRTAIHSRHPWGCQVASLLSRAMTEQQSNDLDPQRDLTRRRVVVAGGAAVAAAGLGTAIATTASAGETSAASATPSASASSPSGEVCYRLTSETTEGPYYIDADKIRKDITENKEGIPMTLRLKVIDSDSCQPVAKAAVDLWHCDALGLYSGYESSSSGGGGTPPTGTPPTDAPTGGTPPTDAPTGAPTGGPPGGGHQEPTDDKRYLRGTQLTDRHGFVEFTTVFPGWYRGRCVHIHTKVHVGGKLTDAGYEGGHTCHTGQLFFAEEAVLASAEVAPYNTSTTERTTLDEDGIYPGNGAQGGLLNLKYRKGKIEKGVTGSLTLGVDPDATHEGTDL</sequence>
<dbReference type="AlphaFoldDB" id="A0A4D4KC23"/>
<feature type="region of interest" description="Disordered" evidence="1">
    <location>
        <begin position="170"/>
        <end position="221"/>
    </location>
</feature>
<dbReference type="PANTHER" id="PTHR34315:SF1">
    <property type="entry name" value="INTRADIOL RING-CLEAVAGE DIOXYGENASES DOMAIN-CONTAINING PROTEIN-RELATED"/>
    <property type="match status" value="1"/>
</dbReference>
<dbReference type="GO" id="GO:0008199">
    <property type="term" value="F:ferric iron binding"/>
    <property type="evidence" value="ECO:0007669"/>
    <property type="project" value="InterPro"/>
</dbReference>
<accession>A0A4D4KC23</accession>
<protein>
    <submittedName>
        <fullName evidence="2">Uncharacterized protein</fullName>
    </submittedName>
</protein>
<gene>
    <name evidence="2" type="ORF">SANT12839_050300</name>
</gene>
<dbReference type="InterPro" id="IPR006311">
    <property type="entry name" value="TAT_signal"/>
</dbReference>
<dbReference type="Gene3D" id="2.60.130.10">
    <property type="entry name" value="Aromatic compound dioxygenase"/>
    <property type="match status" value="1"/>
</dbReference>
<evidence type="ECO:0000256" key="1">
    <source>
        <dbReference type="SAM" id="MobiDB-lite"/>
    </source>
</evidence>
<organism evidence="2 3">
    <name type="scientific">Streptomyces antimycoticus</name>
    <dbReference type="NCBI Taxonomy" id="68175"/>
    <lineage>
        <taxon>Bacteria</taxon>
        <taxon>Bacillati</taxon>
        <taxon>Actinomycetota</taxon>
        <taxon>Actinomycetes</taxon>
        <taxon>Kitasatosporales</taxon>
        <taxon>Streptomycetaceae</taxon>
        <taxon>Streptomyces</taxon>
        <taxon>Streptomyces violaceusniger group</taxon>
    </lineage>
</organism>
<proteinExistence type="predicted"/>
<dbReference type="InterPro" id="IPR015889">
    <property type="entry name" value="Intradiol_dOase_core"/>
</dbReference>
<dbReference type="EMBL" id="BJHV01000001">
    <property type="protein sequence ID" value="GDY44148.1"/>
    <property type="molecule type" value="Genomic_DNA"/>
</dbReference>
<keyword evidence="3" id="KW-1185">Reference proteome</keyword>
<evidence type="ECO:0000313" key="2">
    <source>
        <dbReference type="EMBL" id="GDY44148.1"/>
    </source>
</evidence>
<comment type="caution">
    <text evidence="2">The sequence shown here is derived from an EMBL/GenBank/DDBJ whole genome shotgun (WGS) entry which is preliminary data.</text>
</comment>
<name>A0A4D4KC23_9ACTN</name>
<dbReference type="CDD" id="cd03457">
    <property type="entry name" value="intradiol_dioxygenase_like"/>
    <property type="match status" value="1"/>
</dbReference>